<comment type="subcellular location">
    <subcellularLocation>
        <location evidence="2">Cytoplasm</location>
    </subcellularLocation>
</comment>
<keyword evidence="2" id="KW-0863">Zinc-finger</keyword>
<dbReference type="UniPathway" id="UPA00143"/>
<dbReference type="GO" id="GO:0005737">
    <property type="term" value="C:cytoplasm"/>
    <property type="evidence" value="ECO:0007669"/>
    <property type="project" value="UniProtKB-SubCell"/>
</dbReference>
<keyword evidence="2" id="KW-0808">Transferase</keyword>
<dbReference type="EC" id="2.3.2.27" evidence="2"/>
<feature type="domain" description="WWE" evidence="3">
    <location>
        <begin position="151"/>
        <end position="223"/>
    </location>
</feature>
<evidence type="ECO:0000313" key="5">
    <source>
        <dbReference type="Proteomes" id="UP000438429"/>
    </source>
</evidence>
<dbReference type="Proteomes" id="UP000438429">
    <property type="component" value="Unassembled WGS sequence"/>
</dbReference>
<comment type="pathway">
    <text evidence="1 2">Protein modification; protein ubiquitination.</text>
</comment>
<dbReference type="SUPFAM" id="SSF117839">
    <property type="entry name" value="WWE domain"/>
    <property type="match status" value="2"/>
</dbReference>
<dbReference type="SMART" id="SM00678">
    <property type="entry name" value="WWE"/>
    <property type="match status" value="2"/>
</dbReference>
<dbReference type="PANTHER" id="PTHR12622">
    <property type="entry name" value="DELTEX-RELATED"/>
    <property type="match status" value="1"/>
</dbReference>
<keyword evidence="2" id="KW-0479">Metal-binding</keyword>
<dbReference type="AlphaFoldDB" id="A0A6A4SV45"/>
<dbReference type="InterPro" id="IPR004170">
    <property type="entry name" value="WWE_dom"/>
</dbReference>
<dbReference type="InterPro" id="IPR018123">
    <property type="entry name" value="WWE-dom_subgr"/>
</dbReference>
<dbReference type="GO" id="GO:0008270">
    <property type="term" value="F:zinc ion binding"/>
    <property type="evidence" value="ECO:0007669"/>
    <property type="project" value="UniProtKB-KW"/>
</dbReference>
<gene>
    <name evidence="4" type="ORF">F2P81_010697</name>
</gene>
<name>A0A6A4SV45_SCOMX</name>
<dbReference type="GO" id="GO:0061630">
    <property type="term" value="F:ubiquitin protein ligase activity"/>
    <property type="evidence" value="ECO:0007669"/>
    <property type="project" value="UniProtKB-UniRule"/>
</dbReference>
<reference evidence="4 5" key="1">
    <citation type="submission" date="2019-06" db="EMBL/GenBank/DDBJ databases">
        <title>Draft genomes of female and male turbot (Scophthalmus maximus).</title>
        <authorList>
            <person name="Xu H."/>
            <person name="Xu X.-W."/>
            <person name="Shao C."/>
            <person name="Chen S."/>
        </authorList>
    </citation>
    <scope>NUCLEOTIDE SEQUENCE [LARGE SCALE GENOMIC DNA]</scope>
    <source>
        <strain evidence="4">Ysfricsl-2016a</strain>
        <tissue evidence="4">Blood</tissue>
    </source>
</reference>
<evidence type="ECO:0000313" key="4">
    <source>
        <dbReference type="EMBL" id="KAF0037823.1"/>
    </source>
</evidence>
<organism evidence="4 5">
    <name type="scientific">Scophthalmus maximus</name>
    <name type="common">Turbot</name>
    <name type="synonym">Psetta maxima</name>
    <dbReference type="NCBI Taxonomy" id="52904"/>
    <lineage>
        <taxon>Eukaryota</taxon>
        <taxon>Metazoa</taxon>
        <taxon>Chordata</taxon>
        <taxon>Craniata</taxon>
        <taxon>Vertebrata</taxon>
        <taxon>Euteleostomi</taxon>
        <taxon>Actinopterygii</taxon>
        <taxon>Neopterygii</taxon>
        <taxon>Teleostei</taxon>
        <taxon>Neoteleostei</taxon>
        <taxon>Acanthomorphata</taxon>
        <taxon>Carangaria</taxon>
        <taxon>Pleuronectiformes</taxon>
        <taxon>Pleuronectoidei</taxon>
        <taxon>Scophthalmidae</taxon>
        <taxon>Scophthalmus</taxon>
    </lineage>
</organism>
<evidence type="ECO:0000259" key="3">
    <source>
        <dbReference type="PROSITE" id="PS50918"/>
    </source>
</evidence>
<comment type="catalytic activity">
    <reaction evidence="2">
        <text>S-ubiquitinyl-[E2 ubiquitin-conjugating enzyme]-L-cysteine + [acceptor protein]-L-lysine = [E2 ubiquitin-conjugating enzyme]-L-cysteine + N(6)-ubiquitinyl-[acceptor protein]-L-lysine.</text>
        <dbReference type="EC" id="2.3.2.27"/>
    </reaction>
</comment>
<dbReference type="EMBL" id="VEVO01000009">
    <property type="protein sequence ID" value="KAF0037823.1"/>
    <property type="molecule type" value="Genomic_DNA"/>
</dbReference>
<dbReference type="PROSITE" id="PS50918">
    <property type="entry name" value="WWE"/>
    <property type="match status" value="2"/>
</dbReference>
<protein>
    <recommendedName>
        <fullName evidence="2">E3 ubiquitin-protein ligase</fullName>
        <ecNumber evidence="2">2.3.2.27</ecNumber>
    </recommendedName>
</protein>
<keyword evidence="2" id="KW-0963">Cytoplasm</keyword>
<evidence type="ECO:0000256" key="1">
    <source>
        <dbReference type="ARBA" id="ARBA00004906"/>
    </source>
</evidence>
<accession>A0A6A4SV45</accession>
<dbReference type="GO" id="GO:0007219">
    <property type="term" value="P:Notch signaling pathway"/>
    <property type="evidence" value="ECO:0007669"/>
    <property type="project" value="InterPro"/>
</dbReference>
<evidence type="ECO:0000256" key="2">
    <source>
        <dbReference type="RuleBase" id="RU367105"/>
    </source>
</evidence>
<sequence>MVESNGANSNNMLLASAVVVWEWLNEHGRWRPYGPAVSHQIEAAVRSGDPRGGSVVLGQVDSRLSPYIIDLQSMHQFRQDTADPVELEYVVPFFVCLEALEIFMSHFLWSILSISHYVFFSLSHSEAEVDSEPKTLGTGLFQGTIRPVRRSFYDPASAPGQGWQWEWENDAGTWTPYDMEVAIAVESAHSRQQPCLDLTPIGFCYLIDYQNMTQVEVLEQAED</sequence>
<comment type="similarity">
    <text evidence="2">Belongs to the Deltex family.</text>
</comment>
<comment type="caution">
    <text evidence="4">The sequence shown here is derived from an EMBL/GenBank/DDBJ whole genome shotgun (WGS) entry which is preliminary data.</text>
</comment>
<dbReference type="Gene3D" id="3.30.720.50">
    <property type="match status" value="2"/>
</dbReference>
<dbReference type="InterPro" id="IPR039398">
    <property type="entry name" value="Deltex_fam"/>
</dbReference>
<feature type="domain" description="WWE" evidence="3">
    <location>
        <begin position="7"/>
        <end position="89"/>
    </location>
</feature>
<proteinExistence type="inferred from homology"/>
<dbReference type="GO" id="GO:0016567">
    <property type="term" value="P:protein ubiquitination"/>
    <property type="evidence" value="ECO:0007669"/>
    <property type="project" value="UniProtKB-UniRule"/>
</dbReference>
<keyword evidence="2" id="KW-0862">Zinc</keyword>
<dbReference type="InterPro" id="IPR037197">
    <property type="entry name" value="WWE_dom_sf"/>
</dbReference>
<dbReference type="Pfam" id="PF02825">
    <property type="entry name" value="WWE"/>
    <property type="match status" value="2"/>
</dbReference>